<keyword evidence="2" id="KW-0378">Hydrolase</keyword>
<accession>A0ABQ5TLZ9</accession>
<protein>
    <submittedName>
        <fullName evidence="2">Hydrolase</fullName>
    </submittedName>
</protein>
<evidence type="ECO:0000313" key="3">
    <source>
        <dbReference type="Proteomes" id="UP001275436"/>
    </source>
</evidence>
<comment type="caution">
    <text evidence="2">The sequence shown here is derived from an EMBL/GenBank/DDBJ whole genome shotgun (WGS) entry which is preliminary data.</text>
</comment>
<proteinExistence type="predicted"/>
<dbReference type="Gene3D" id="3.40.50.1820">
    <property type="entry name" value="alpha/beta hydrolase"/>
    <property type="match status" value="1"/>
</dbReference>
<dbReference type="Proteomes" id="UP001275436">
    <property type="component" value="Unassembled WGS sequence"/>
</dbReference>
<feature type="domain" description="Serine aminopeptidase S33" evidence="1">
    <location>
        <begin position="25"/>
        <end position="283"/>
    </location>
</feature>
<dbReference type="EMBL" id="BSKO01000001">
    <property type="protein sequence ID" value="GLO67095.1"/>
    <property type="molecule type" value="Genomic_DNA"/>
</dbReference>
<sequence length="301" mass="34694">MEQSYYLTMQDQTKLHVKQWNPNTNPIGIIQIAHGMAEHISRYQYFAEYFINEGFIVLGNDHRGHGKTGEQHVQGFFADEDGKAIVVQDMYEVMQITKKHYPFLPYFFVGHSMGSFLMRNFIQKYSDCIDGLILTGTGHYPRITSFSGRFLASLLPPHDKSRLMNYLAFGNSNRRIPSPAHKYSWLTRDLEQVVAYEDDPLSGYIPTARFFYDLLDSIHSMLNPNLNCNIRKDLPLLLLSGDADPIGRYGKGIWKTANIYHKLGLGNITISIFEDGRHELFNDICRDEAFTMINSWLKAYL</sequence>
<evidence type="ECO:0000259" key="1">
    <source>
        <dbReference type="Pfam" id="PF12146"/>
    </source>
</evidence>
<dbReference type="RefSeq" id="WP_317958244.1">
    <property type="nucleotide sequence ID" value="NZ_BSKO01000001.1"/>
</dbReference>
<dbReference type="GO" id="GO:0016787">
    <property type="term" value="F:hydrolase activity"/>
    <property type="evidence" value="ECO:0007669"/>
    <property type="project" value="UniProtKB-KW"/>
</dbReference>
<evidence type="ECO:0000313" key="2">
    <source>
        <dbReference type="EMBL" id="GLO67095.1"/>
    </source>
</evidence>
<dbReference type="InterPro" id="IPR022742">
    <property type="entry name" value="Hydrolase_4"/>
</dbReference>
<dbReference type="PANTHER" id="PTHR11614">
    <property type="entry name" value="PHOSPHOLIPASE-RELATED"/>
    <property type="match status" value="1"/>
</dbReference>
<organism evidence="2 3">
    <name type="scientific">Oceanobacillus kimchii</name>
    <dbReference type="NCBI Taxonomy" id="746691"/>
    <lineage>
        <taxon>Bacteria</taxon>
        <taxon>Bacillati</taxon>
        <taxon>Bacillota</taxon>
        <taxon>Bacilli</taxon>
        <taxon>Bacillales</taxon>
        <taxon>Bacillaceae</taxon>
        <taxon>Oceanobacillus</taxon>
    </lineage>
</organism>
<dbReference type="SUPFAM" id="SSF53474">
    <property type="entry name" value="alpha/beta-Hydrolases"/>
    <property type="match status" value="1"/>
</dbReference>
<reference evidence="2 3" key="1">
    <citation type="submission" date="2023-02" db="EMBL/GenBank/DDBJ databases">
        <title>Oceanobacillus kimchii IFOP_LL358 isolated form Alexandrium catenella lab strain.</title>
        <authorList>
            <person name="Gajardo G."/>
            <person name="Ueki S."/>
            <person name="Maruyama F."/>
        </authorList>
    </citation>
    <scope>NUCLEOTIDE SEQUENCE [LARGE SCALE GENOMIC DNA]</scope>
    <source>
        <strain evidence="2 3">IFOP_LL358</strain>
    </source>
</reference>
<gene>
    <name evidence="2" type="ORF">MACH08_28790</name>
</gene>
<dbReference type="Pfam" id="PF12146">
    <property type="entry name" value="Hydrolase_4"/>
    <property type="match status" value="1"/>
</dbReference>
<keyword evidence="3" id="KW-1185">Reference proteome</keyword>
<dbReference type="InterPro" id="IPR029058">
    <property type="entry name" value="AB_hydrolase_fold"/>
</dbReference>
<dbReference type="InterPro" id="IPR051044">
    <property type="entry name" value="MAG_DAG_Lipase"/>
</dbReference>
<name>A0ABQ5TLZ9_9BACI</name>